<accession>A0A934TLN9</accession>
<reference evidence="2" key="1">
    <citation type="submission" date="2017-05" db="EMBL/GenBank/DDBJ databases">
        <authorList>
            <person name="Imhoff J.F."/>
            <person name="Rahn T."/>
            <person name="Kuenzel S."/>
            <person name="Neulinger S.C."/>
        </authorList>
    </citation>
    <scope>NUCLEOTIDE SEQUENCE</scope>
    <source>
        <strain evidence="2">LMG 28126</strain>
    </source>
</reference>
<keyword evidence="3" id="KW-1185">Reference proteome</keyword>
<name>A0A934TLN9_9RHOB</name>
<dbReference type="RefSeq" id="WP_242511961.1">
    <property type="nucleotide sequence ID" value="NZ_NHSD01000275.1"/>
</dbReference>
<reference evidence="2" key="2">
    <citation type="journal article" date="2020" name="Microorganisms">
        <title>Osmotic Adaptation and Compatible Solute Biosynthesis of Phototrophic Bacteria as Revealed from Genome Analyses.</title>
        <authorList>
            <person name="Imhoff J.F."/>
            <person name="Rahn T."/>
            <person name="Kunzel S."/>
            <person name="Keller A."/>
            <person name="Neulinger S.C."/>
        </authorList>
    </citation>
    <scope>NUCLEOTIDE SEQUENCE</scope>
    <source>
        <strain evidence="2">LMG 28126</strain>
    </source>
</reference>
<sequence length="147" mass="15996">MNSEFAAWVGRVEEDTDVITPRQARGMAATLGGQPCGPGDFAPGDPLPPLWHWMGFAPIAPMDGLGPDGHPARGGFLPPVPLERRMWAGGRVRFVGDAPRLGEALHRRSEILKVADKTGAAGRMVFVTVGHTLSTPRWWSTARYRRC</sequence>
<dbReference type="InterPro" id="IPR039569">
    <property type="entry name" value="FAS1-like_DH_region"/>
</dbReference>
<evidence type="ECO:0000313" key="2">
    <source>
        <dbReference type="EMBL" id="MBK5927816.1"/>
    </source>
</evidence>
<evidence type="ECO:0000259" key="1">
    <source>
        <dbReference type="Pfam" id="PF13452"/>
    </source>
</evidence>
<protein>
    <recommendedName>
        <fullName evidence="1">FAS1-like dehydratase domain-containing protein</fullName>
    </recommendedName>
</protein>
<feature type="domain" description="FAS1-like dehydratase" evidence="1">
    <location>
        <begin position="64"/>
        <end position="134"/>
    </location>
</feature>
<dbReference type="Proteomes" id="UP000706333">
    <property type="component" value="Unassembled WGS sequence"/>
</dbReference>
<dbReference type="Gene3D" id="3.10.129.10">
    <property type="entry name" value="Hotdog Thioesterase"/>
    <property type="match status" value="1"/>
</dbReference>
<dbReference type="PANTHER" id="PTHR28152:SF1">
    <property type="entry name" value="HYDROXYACYL-THIOESTER DEHYDRATASE TYPE 2, MITOCHONDRIAL"/>
    <property type="match status" value="1"/>
</dbReference>
<proteinExistence type="predicted"/>
<organism evidence="2 3">
    <name type="scientific">Rhodobaculum claviforme</name>
    <dbReference type="NCBI Taxonomy" id="1549854"/>
    <lineage>
        <taxon>Bacteria</taxon>
        <taxon>Pseudomonadati</taxon>
        <taxon>Pseudomonadota</taxon>
        <taxon>Alphaproteobacteria</taxon>
        <taxon>Rhodobacterales</taxon>
        <taxon>Paracoccaceae</taxon>
        <taxon>Rhodobaculum</taxon>
    </lineage>
</organism>
<dbReference type="GO" id="GO:0019171">
    <property type="term" value="F:(3R)-hydroxyacyl-[acyl-carrier-protein] dehydratase activity"/>
    <property type="evidence" value="ECO:0007669"/>
    <property type="project" value="TreeGrafter"/>
</dbReference>
<dbReference type="InterPro" id="IPR052741">
    <property type="entry name" value="Mitochondrial_HTD2"/>
</dbReference>
<comment type="caution">
    <text evidence="2">The sequence shown here is derived from an EMBL/GenBank/DDBJ whole genome shotgun (WGS) entry which is preliminary data.</text>
</comment>
<dbReference type="PANTHER" id="PTHR28152">
    <property type="entry name" value="HYDROXYACYL-THIOESTER DEHYDRATASE TYPE 2, MITOCHONDRIAL"/>
    <property type="match status" value="1"/>
</dbReference>
<dbReference type="Pfam" id="PF13452">
    <property type="entry name" value="FAS1_DH_region"/>
    <property type="match status" value="1"/>
</dbReference>
<evidence type="ECO:0000313" key="3">
    <source>
        <dbReference type="Proteomes" id="UP000706333"/>
    </source>
</evidence>
<dbReference type="AlphaFoldDB" id="A0A934TLN9"/>
<dbReference type="EMBL" id="NHSD01000275">
    <property type="protein sequence ID" value="MBK5927816.1"/>
    <property type="molecule type" value="Genomic_DNA"/>
</dbReference>
<gene>
    <name evidence="2" type="ORF">CCR87_10830</name>
</gene>